<name>A0A016T9H3_9BILA</name>
<dbReference type="Gene3D" id="3.75.10.10">
    <property type="entry name" value="L-arginine/glycine Amidinotransferase, Chain A"/>
    <property type="match status" value="1"/>
</dbReference>
<accession>A0A016T9H3</accession>
<evidence type="ECO:0008006" key="3">
    <source>
        <dbReference type="Google" id="ProtNLM"/>
    </source>
</evidence>
<dbReference type="SUPFAM" id="SSF55909">
    <property type="entry name" value="Pentein"/>
    <property type="match status" value="1"/>
</dbReference>
<dbReference type="EMBL" id="JARK01001457">
    <property type="protein sequence ID" value="EYB99583.1"/>
    <property type="molecule type" value="Genomic_DNA"/>
</dbReference>
<proteinExistence type="predicted"/>
<dbReference type="Proteomes" id="UP000024635">
    <property type="component" value="Unassembled WGS sequence"/>
</dbReference>
<gene>
    <name evidence="1" type="primary">Acey_s0121.g1021</name>
    <name evidence="1" type="ORF">Y032_0121g1021</name>
</gene>
<sequence>MSKEAQNILKVLESETTLRYRIIPVEDDDGVNCILVNNRLIFQQNRAAVKFTALQPNGLELWTVDVSDLLKVHFNS</sequence>
<reference evidence="2" key="1">
    <citation type="journal article" date="2015" name="Nat. Genet.">
        <title>The genome and transcriptome of the zoonotic hookworm Ancylostoma ceylanicum identify infection-specific gene families.</title>
        <authorList>
            <person name="Schwarz E.M."/>
            <person name="Hu Y."/>
            <person name="Antoshechkin I."/>
            <person name="Miller M.M."/>
            <person name="Sternberg P.W."/>
            <person name="Aroian R.V."/>
        </authorList>
    </citation>
    <scope>NUCLEOTIDE SEQUENCE</scope>
    <source>
        <strain evidence="2">HY135</strain>
    </source>
</reference>
<comment type="caution">
    <text evidence="1">The sequence shown here is derived from an EMBL/GenBank/DDBJ whole genome shotgun (WGS) entry which is preliminary data.</text>
</comment>
<protein>
    <recommendedName>
        <fullName evidence="3">Dimethylargininase</fullName>
    </recommendedName>
</protein>
<evidence type="ECO:0000313" key="1">
    <source>
        <dbReference type="EMBL" id="EYB99583.1"/>
    </source>
</evidence>
<evidence type="ECO:0000313" key="2">
    <source>
        <dbReference type="Proteomes" id="UP000024635"/>
    </source>
</evidence>
<dbReference type="AlphaFoldDB" id="A0A016T9H3"/>
<dbReference type="OrthoDB" id="10016839at2759"/>
<organism evidence="1 2">
    <name type="scientific">Ancylostoma ceylanicum</name>
    <dbReference type="NCBI Taxonomy" id="53326"/>
    <lineage>
        <taxon>Eukaryota</taxon>
        <taxon>Metazoa</taxon>
        <taxon>Ecdysozoa</taxon>
        <taxon>Nematoda</taxon>
        <taxon>Chromadorea</taxon>
        <taxon>Rhabditida</taxon>
        <taxon>Rhabditina</taxon>
        <taxon>Rhabditomorpha</taxon>
        <taxon>Strongyloidea</taxon>
        <taxon>Ancylostomatidae</taxon>
        <taxon>Ancylostomatinae</taxon>
        <taxon>Ancylostoma</taxon>
    </lineage>
</organism>
<keyword evidence="2" id="KW-1185">Reference proteome</keyword>